<dbReference type="InterPro" id="IPR040807">
    <property type="entry name" value="DUF5522"/>
</dbReference>
<dbReference type="PANTHER" id="PTHR21037">
    <property type="entry name" value="39S RIBOSOMAL PROTEIN L14, MITOCHONDRIAL"/>
    <property type="match status" value="1"/>
</dbReference>
<comment type="caution">
    <text evidence="2">The sequence shown here is derived from an EMBL/GenBank/DDBJ whole genome shotgun (WGS) entry which is preliminary data.</text>
</comment>
<proteinExistence type="predicted"/>
<dbReference type="Proteomes" id="UP000749646">
    <property type="component" value="Unassembled WGS sequence"/>
</dbReference>
<feature type="region of interest" description="Disordered" evidence="1">
    <location>
        <begin position="104"/>
        <end position="136"/>
    </location>
</feature>
<reference evidence="2" key="1">
    <citation type="journal article" date="2020" name="Fungal Divers.">
        <title>Resolving the Mortierellaceae phylogeny through synthesis of multi-gene phylogenetics and phylogenomics.</title>
        <authorList>
            <person name="Vandepol N."/>
            <person name="Liber J."/>
            <person name="Desiro A."/>
            <person name="Na H."/>
            <person name="Kennedy M."/>
            <person name="Barry K."/>
            <person name="Grigoriev I.V."/>
            <person name="Miller A.N."/>
            <person name="O'Donnell K."/>
            <person name="Stajich J.E."/>
            <person name="Bonito G."/>
        </authorList>
    </citation>
    <scope>NUCLEOTIDE SEQUENCE</scope>
    <source>
        <strain evidence="2">MES-2147</strain>
    </source>
</reference>
<dbReference type="OrthoDB" id="274765at2759"/>
<dbReference type="Pfam" id="PF17653">
    <property type="entry name" value="DUF5522"/>
    <property type="match status" value="1"/>
</dbReference>
<keyword evidence="3" id="KW-1185">Reference proteome</keyword>
<dbReference type="EMBL" id="JAAAHW010007702">
    <property type="protein sequence ID" value="KAF9946724.1"/>
    <property type="molecule type" value="Genomic_DNA"/>
</dbReference>
<evidence type="ECO:0000313" key="3">
    <source>
        <dbReference type="Proteomes" id="UP000749646"/>
    </source>
</evidence>
<evidence type="ECO:0000313" key="2">
    <source>
        <dbReference type="EMBL" id="KAF9946724.1"/>
    </source>
</evidence>
<feature type="compositionally biased region" description="Basic and acidic residues" evidence="1">
    <location>
        <begin position="104"/>
        <end position="122"/>
    </location>
</feature>
<protein>
    <submittedName>
        <fullName evidence="2">Uncharacterized protein</fullName>
    </submittedName>
</protein>
<dbReference type="PANTHER" id="PTHR21037:SF2">
    <property type="entry name" value="SIMILAR TO NOVEL PROTEIN"/>
    <property type="match status" value="1"/>
</dbReference>
<evidence type="ECO:0000256" key="1">
    <source>
        <dbReference type="SAM" id="MobiDB-lite"/>
    </source>
</evidence>
<name>A0A9P6LWP3_9FUNG</name>
<feature type="compositionally biased region" description="Polar residues" evidence="1">
    <location>
        <begin position="1"/>
        <end position="16"/>
    </location>
</feature>
<gene>
    <name evidence="2" type="ORF">BGZ65_009444</name>
</gene>
<organism evidence="2 3">
    <name type="scientific">Modicella reniformis</name>
    <dbReference type="NCBI Taxonomy" id="1440133"/>
    <lineage>
        <taxon>Eukaryota</taxon>
        <taxon>Fungi</taxon>
        <taxon>Fungi incertae sedis</taxon>
        <taxon>Mucoromycota</taxon>
        <taxon>Mortierellomycotina</taxon>
        <taxon>Mortierellomycetes</taxon>
        <taxon>Mortierellales</taxon>
        <taxon>Mortierellaceae</taxon>
        <taxon>Modicella</taxon>
    </lineage>
</organism>
<sequence length="136" mass="15585">MTTTLTNGQRSSNSISMDVEDGQVKIHAREKPEKTQGELETEIWQEAHRLACKGNRKTYIDPKTGYSVMTELLHRRRGYCCGNACRHCPYDRENVGVPPEVKKANIERGRQRRKEMEAKEGKPVWADDNSDDAYSD</sequence>
<feature type="region of interest" description="Disordered" evidence="1">
    <location>
        <begin position="1"/>
        <end position="22"/>
    </location>
</feature>
<dbReference type="AlphaFoldDB" id="A0A9P6LWP3"/>
<accession>A0A9P6LWP3</accession>